<dbReference type="InterPro" id="IPR012340">
    <property type="entry name" value="NA-bd_OB-fold"/>
</dbReference>
<name>A0A1F7RNM7_9BACT</name>
<dbReference type="GO" id="GO:0043043">
    <property type="term" value="P:peptide biosynthetic process"/>
    <property type="evidence" value="ECO:0007669"/>
    <property type="project" value="InterPro"/>
</dbReference>
<dbReference type="SUPFAM" id="SSF50249">
    <property type="entry name" value="Nucleic acid-binding proteins"/>
    <property type="match status" value="2"/>
</dbReference>
<gene>
    <name evidence="7" type="primary">efp</name>
    <name evidence="12" type="ORF">A2161_05970</name>
</gene>
<dbReference type="CDD" id="cd04470">
    <property type="entry name" value="S1_EF-P_repeat_1"/>
    <property type="match status" value="1"/>
</dbReference>
<dbReference type="InterPro" id="IPR015365">
    <property type="entry name" value="Elong-fact-P_C"/>
</dbReference>
<dbReference type="InterPro" id="IPR011768">
    <property type="entry name" value="Transl_elongation_fac_P"/>
</dbReference>
<dbReference type="InterPro" id="IPR020599">
    <property type="entry name" value="Transl_elong_fac_P/YeiP"/>
</dbReference>
<evidence type="ECO:0000256" key="7">
    <source>
        <dbReference type="HAMAP-Rule" id="MF_00141"/>
    </source>
</evidence>
<evidence type="ECO:0000256" key="3">
    <source>
        <dbReference type="ARBA" id="ARBA00009479"/>
    </source>
</evidence>
<dbReference type="InterPro" id="IPR014722">
    <property type="entry name" value="Rib_uL2_dom2"/>
</dbReference>
<dbReference type="FunFam" id="2.40.50.140:FF:000004">
    <property type="entry name" value="Elongation factor P"/>
    <property type="match status" value="1"/>
</dbReference>
<comment type="similarity">
    <text evidence="3 7 9">Belongs to the elongation factor P family.</text>
</comment>
<dbReference type="Pfam" id="PF08207">
    <property type="entry name" value="EFP_N"/>
    <property type="match status" value="1"/>
</dbReference>
<dbReference type="Proteomes" id="UP000179266">
    <property type="component" value="Unassembled WGS sequence"/>
</dbReference>
<dbReference type="InterPro" id="IPR013852">
    <property type="entry name" value="Transl_elong_P/YeiP_CS"/>
</dbReference>
<dbReference type="SMART" id="SM00841">
    <property type="entry name" value="Elong-fact-P_C"/>
    <property type="match status" value="1"/>
</dbReference>
<evidence type="ECO:0000313" key="13">
    <source>
        <dbReference type="Proteomes" id="UP000179266"/>
    </source>
</evidence>
<evidence type="ECO:0000259" key="11">
    <source>
        <dbReference type="SMART" id="SM01185"/>
    </source>
</evidence>
<dbReference type="PROSITE" id="PS01275">
    <property type="entry name" value="EFP"/>
    <property type="match status" value="1"/>
</dbReference>
<accession>A0A1F7RNM7</accession>
<evidence type="ECO:0000256" key="6">
    <source>
        <dbReference type="ARBA" id="ARBA00022917"/>
    </source>
</evidence>
<dbReference type="GO" id="GO:0005829">
    <property type="term" value="C:cytosol"/>
    <property type="evidence" value="ECO:0007669"/>
    <property type="project" value="UniProtKB-ARBA"/>
</dbReference>
<dbReference type="NCBIfam" id="TIGR00038">
    <property type="entry name" value="efp"/>
    <property type="match status" value="1"/>
</dbReference>
<evidence type="ECO:0000256" key="9">
    <source>
        <dbReference type="RuleBase" id="RU004389"/>
    </source>
</evidence>
<evidence type="ECO:0000256" key="1">
    <source>
        <dbReference type="ARBA" id="ARBA00004496"/>
    </source>
</evidence>
<dbReference type="AlphaFoldDB" id="A0A1F7RNM7"/>
<dbReference type="InterPro" id="IPR001059">
    <property type="entry name" value="Transl_elong_P/YeiP_cen"/>
</dbReference>
<evidence type="ECO:0000256" key="2">
    <source>
        <dbReference type="ARBA" id="ARBA00004815"/>
    </source>
</evidence>
<dbReference type="PANTHER" id="PTHR30053">
    <property type="entry name" value="ELONGATION FACTOR P"/>
    <property type="match status" value="1"/>
</dbReference>
<dbReference type="CDD" id="cd05794">
    <property type="entry name" value="S1_EF-P_repeat_2"/>
    <property type="match status" value="1"/>
</dbReference>
<dbReference type="HAMAP" id="MF_00141">
    <property type="entry name" value="EF_P"/>
    <property type="match status" value="1"/>
</dbReference>
<feature type="domain" description="Translation elongation factor P/YeiP central" evidence="11">
    <location>
        <begin position="67"/>
        <end position="121"/>
    </location>
</feature>
<keyword evidence="4 7" id="KW-0963">Cytoplasm</keyword>
<evidence type="ECO:0000256" key="4">
    <source>
        <dbReference type="ARBA" id="ARBA00022490"/>
    </source>
</evidence>
<dbReference type="Gene3D" id="2.30.30.30">
    <property type="match status" value="1"/>
</dbReference>
<keyword evidence="6 7" id="KW-0648">Protein biosynthesis</keyword>
<evidence type="ECO:0000256" key="5">
    <source>
        <dbReference type="ARBA" id="ARBA00022768"/>
    </source>
</evidence>
<comment type="function">
    <text evidence="7">Involved in peptide bond synthesis. Stimulates efficient translation and peptide-bond synthesis on native or reconstituted 70S ribosomes in vitro. Probably functions indirectly by altering the affinity of the ribosome for aminoacyl-tRNA, thus increasing their reactivity as acceptors for peptidyl transferase.</text>
</comment>
<organism evidence="12 13">
    <name type="scientific">Candidatus Schekmanbacteria bacterium RBG_13_48_7</name>
    <dbReference type="NCBI Taxonomy" id="1817878"/>
    <lineage>
        <taxon>Bacteria</taxon>
        <taxon>Candidatus Schekmaniibacteriota</taxon>
    </lineage>
</organism>
<dbReference type="UniPathway" id="UPA00345"/>
<dbReference type="FunFam" id="2.40.50.140:FF:000009">
    <property type="entry name" value="Elongation factor P"/>
    <property type="match status" value="1"/>
</dbReference>
<dbReference type="InterPro" id="IPR008991">
    <property type="entry name" value="Translation_prot_SH3-like_sf"/>
</dbReference>
<dbReference type="InterPro" id="IPR013185">
    <property type="entry name" value="Transl_elong_KOW-like"/>
</dbReference>
<dbReference type="SMART" id="SM01185">
    <property type="entry name" value="EFP"/>
    <property type="match status" value="1"/>
</dbReference>
<dbReference type="PANTHER" id="PTHR30053:SF12">
    <property type="entry name" value="ELONGATION FACTOR P (EF-P) FAMILY PROTEIN"/>
    <property type="match status" value="1"/>
</dbReference>
<evidence type="ECO:0000259" key="10">
    <source>
        <dbReference type="SMART" id="SM00841"/>
    </source>
</evidence>
<comment type="subcellular location">
    <subcellularLocation>
        <location evidence="1 7">Cytoplasm</location>
    </subcellularLocation>
</comment>
<proteinExistence type="inferred from homology"/>
<dbReference type="EMBL" id="MGDD01000321">
    <property type="protein sequence ID" value="OGL42497.1"/>
    <property type="molecule type" value="Genomic_DNA"/>
</dbReference>
<dbReference type="Pfam" id="PF09285">
    <property type="entry name" value="Elong-fact-P_C"/>
    <property type="match status" value="1"/>
</dbReference>
<comment type="pathway">
    <text evidence="2 7">Protein biosynthesis; polypeptide chain elongation.</text>
</comment>
<feature type="domain" description="Elongation factor P C-terminal" evidence="10">
    <location>
        <begin position="129"/>
        <end position="184"/>
    </location>
</feature>
<dbReference type="PIRSF" id="PIRSF005901">
    <property type="entry name" value="EF-P"/>
    <property type="match status" value="1"/>
</dbReference>
<dbReference type="GO" id="GO:0003746">
    <property type="term" value="F:translation elongation factor activity"/>
    <property type="evidence" value="ECO:0007669"/>
    <property type="project" value="UniProtKB-UniRule"/>
</dbReference>
<evidence type="ECO:0000313" key="12">
    <source>
        <dbReference type="EMBL" id="OGL42497.1"/>
    </source>
</evidence>
<dbReference type="Pfam" id="PF01132">
    <property type="entry name" value="EFP"/>
    <property type="match status" value="1"/>
</dbReference>
<dbReference type="SUPFAM" id="SSF50104">
    <property type="entry name" value="Translation proteins SH3-like domain"/>
    <property type="match status" value="1"/>
</dbReference>
<dbReference type="FunFam" id="2.30.30.30:FF:000003">
    <property type="entry name" value="Elongation factor P"/>
    <property type="match status" value="1"/>
</dbReference>
<evidence type="ECO:0000256" key="8">
    <source>
        <dbReference type="NCBIfam" id="TIGR00038"/>
    </source>
</evidence>
<protein>
    <recommendedName>
        <fullName evidence="7 8">Elongation factor P</fullName>
        <shortName evidence="7">EF-P</shortName>
    </recommendedName>
</protein>
<keyword evidence="5 7" id="KW-0251">Elongation factor</keyword>
<comment type="caution">
    <text evidence="12">The sequence shown here is derived from an EMBL/GenBank/DDBJ whole genome shotgun (WGS) entry which is preliminary data.</text>
</comment>
<sequence length="186" mass="21167">MISTSDFRNGLKIEYEGEPFVIVDFQHVKPGKGTAFVRTKFKNLKTGLVLERNFRSGDKFEIPDIEELEMQYLYADGDQYCMMDQQNYEQRYLSKDQLGDSRLFMKENCVVKILFYRGEPIGVDLPTFVELEIVKSEPGIKGDRASGATKQAELSTGATVLVPLFINEGDVIKIDTRTGQYIERVG</sequence>
<reference evidence="12 13" key="1">
    <citation type="journal article" date="2016" name="Nat. Commun.">
        <title>Thousands of microbial genomes shed light on interconnected biogeochemical processes in an aquifer system.</title>
        <authorList>
            <person name="Anantharaman K."/>
            <person name="Brown C.T."/>
            <person name="Hug L.A."/>
            <person name="Sharon I."/>
            <person name="Castelle C.J."/>
            <person name="Probst A.J."/>
            <person name="Thomas B.C."/>
            <person name="Singh A."/>
            <person name="Wilkins M.J."/>
            <person name="Karaoz U."/>
            <person name="Brodie E.L."/>
            <person name="Williams K.H."/>
            <person name="Hubbard S.S."/>
            <person name="Banfield J.F."/>
        </authorList>
    </citation>
    <scope>NUCLEOTIDE SEQUENCE [LARGE SCALE GENOMIC DNA]</scope>
</reference>
<dbReference type="Gene3D" id="2.40.50.140">
    <property type="entry name" value="Nucleic acid-binding proteins"/>
    <property type="match status" value="2"/>
</dbReference>
<dbReference type="NCBIfam" id="NF001810">
    <property type="entry name" value="PRK00529.1"/>
    <property type="match status" value="1"/>
</dbReference>